<dbReference type="EMBL" id="CP031367">
    <property type="protein sequence ID" value="AXK48603.1"/>
    <property type="molecule type" value="Genomic_DNA"/>
</dbReference>
<dbReference type="RefSeq" id="WP_115428130.1">
    <property type="nucleotide sequence ID" value="NZ_CP031367.1"/>
</dbReference>
<evidence type="ECO:0000313" key="2">
    <source>
        <dbReference type="EMBL" id="RXJ91066.1"/>
    </source>
</evidence>
<dbReference type="AlphaFoldDB" id="A0AAD0VLR9"/>
<evidence type="ECO:0000313" key="4">
    <source>
        <dbReference type="Proteomes" id="UP000289132"/>
    </source>
</evidence>
<dbReference type="Proteomes" id="UP000289132">
    <property type="component" value="Unassembled WGS sequence"/>
</dbReference>
<protein>
    <recommendedName>
        <fullName evidence="5">Lipoprotein</fullName>
    </recommendedName>
</protein>
<name>A0AAD0VLR9_9BACT</name>
<dbReference type="Proteomes" id="UP000254504">
    <property type="component" value="Chromosome"/>
</dbReference>
<reference evidence="2 4" key="1">
    <citation type="submission" date="2017-10" db="EMBL/GenBank/DDBJ databases">
        <title>Genomics of the genus Arcobacter.</title>
        <authorList>
            <person name="Perez-Cataluna A."/>
            <person name="Figueras M.J."/>
        </authorList>
    </citation>
    <scope>NUCLEOTIDE SEQUENCE [LARGE SCALE GENOMIC DNA]</scope>
    <source>
        <strain evidence="2 4">LMG 25534</strain>
    </source>
</reference>
<gene>
    <name evidence="1" type="ORF">ATR_0734</name>
    <name evidence="2" type="ORF">CRU87_06660</name>
</gene>
<evidence type="ECO:0008006" key="5">
    <source>
        <dbReference type="Google" id="ProtNLM"/>
    </source>
</evidence>
<organism evidence="1 3">
    <name type="scientific">Aliarcobacter trophiarum LMG 25534</name>
    <dbReference type="NCBI Taxonomy" id="1032241"/>
    <lineage>
        <taxon>Bacteria</taxon>
        <taxon>Pseudomonadati</taxon>
        <taxon>Campylobacterota</taxon>
        <taxon>Epsilonproteobacteria</taxon>
        <taxon>Campylobacterales</taxon>
        <taxon>Arcobacteraceae</taxon>
        <taxon>Aliarcobacter</taxon>
    </lineage>
</organism>
<proteinExistence type="predicted"/>
<accession>A0AAD0VLR9</accession>
<keyword evidence="4" id="KW-1185">Reference proteome</keyword>
<dbReference type="EMBL" id="PDKD01000010">
    <property type="protein sequence ID" value="RXJ91066.1"/>
    <property type="molecule type" value="Genomic_DNA"/>
</dbReference>
<evidence type="ECO:0000313" key="3">
    <source>
        <dbReference type="Proteomes" id="UP000254504"/>
    </source>
</evidence>
<sequence length="64" mass="7251">MKYIVLGFLLPLFFIGCTNNKNVSAASNVTNEVSSKKIFSENDNWLPINKNTDFQNVKNDKVVK</sequence>
<dbReference type="PROSITE" id="PS51257">
    <property type="entry name" value="PROKAR_LIPOPROTEIN"/>
    <property type="match status" value="1"/>
</dbReference>
<evidence type="ECO:0000313" key="1">
    <source>
        <dbReference type="EMBL" id="AXK48603.1"/>
    </source>
</evidence>
<dbReference type="KEGG" id="atp:ATR_0734"/>
<reference evidence="1 3" key="2">
    <citation type="submission" date="2018-07" db="EMBL/GenBank/DDBJ databases">
        <title>Complete genome of the Arcobacter trophiarum type strain LMG 25534.</title>
        <authorList>
            <person name="Miller W.G."/>
            <person name="Yee E."/>
        </authorList>
    </citation>
    <scope>NUCLEOTIDE SEQUENCE [LARGE SCALE GENOMIC DNA]</scope>
    <source>
        <strain evidence="1 3">LMG 25534</strain>
    </source>
</reference>